<proteinExistence type="predicted"/>
<accession>A0A0A9BML0</accession>
<protein>
    <submittedName>
        <fullName evidence="1">Uncharacterized protein</fullName>
    </submittedName>
</protein>
<dbReference type="AlphaFoldDB" id="A0A0A9BML0"/>
<reference evidence="1" key="1">
    <citation type="submission" date="2014-09" db="EMBL/GenBank/DDBJ databases">
        <authorList>
            <person name="Magalhaes I.L.F."/>
            <person name="Oliveira U."/>
            <person name="Santos F.R."/>
            <person name="Vidigal T.H.D.A."/>
            <person name="Brescovit A.D."/>
            <person name="Santos A.J."/>
        </authorList>
    </citation>
    <scope>NUCLEOTIDE SEQUENCE</scope>
    <source>
        <tissue evidence="1">Shoot tissue taken approximately 20 cm above the soil surface</tissue>
    </source>
</reference>
<reference evidence="1" key="2">
    <citation type="journal article" date="2015" name="Data Brief">
        <title>Shoot transcriptome of the giant reed, Arundo donax.</title>
        <authorList>
            <person name="Barrero R.A."/>
            <person name="Guerrero F.D."/>
            <person name="Moolhuijzen P."/>
            <person name="Goolsby J.A."/>
            <person name="Tidwell J."/>
            <person name="Bellgard S.E."/>
            <person name="Bellgard M.I."/>
        </authorList>
    </citation>
    <scope>NUCLEOTIDE SEQUENCE</scope>
    <source>
        <tissue evidence="1">Shoot tissue taken approximately 20 cm above the soil surface</tissue>
    </source>
</reference>
<evidence type="ECO:0000313" key="1">
    <source>
        <dbReference type="EMBL" id="JAD63413.1"/>
    </source>
</evidence>
<sequence length="34" mass="3998">MTNPFVWSCFSLCLHLLFRLLGCLYDIESNYLGQ</sequence>
<organism evidence="1">
    <name type="scientific">Arundo donax</name>
    <name type="common">Giant reed</name>
    <name type="synonym">Donax arundinaceus</name>
    <dbReference type="NCBI Taxonomy" id="35708"/>
    <lineage>
        <taxon>Eukaryota</taxon>
        <taxon>Viridiplantae</taxon>
        <taxon>Streptophyta</taxon>
        <taxon>Embryophyta</taxon>
        <taxon>Tracheophyta</taxon>
        <taxon>Spermatophyta</taxon>
        <taxon>Magnoliopsida</taxon>
        <taxon>Liliopsida</taxon>
        <taxon>Poales</taxon>
        <taxon>Poaceae</taxon>
        <taxon>PACMAD clade</taxon>
        <taxon>Arundinoideae</taxon>
        <taxon>Arundineae</taxon>
        <taxon>Arundo</taxon>
    </lineage>
</organism>
<name>A0A0A9BML0_ARUDO</name>
<dbReference type="EMBL" id="GBRH01234482">
    <property type="protein sequence ID" value="JAD63413.1"/>
    <property type="molecule type" value="Transcribed_RNA"/>
</dbReference>